<evidence type="ECO:0000256" key="6">
    <source>
        <dbReference type="PROSITE-ProRule" id="PRU00646"/>
    </source>
</evidence>
<evidence type="ECO:0000256" key="7">
    <source>
        <dbReference type="SAM" id="MobiDB-lite"/>
    </source>
</evidence>
<comment type="similarity">
    <text evidence="2">Belongs to the VPS37 family.</text>
</comment>
<dbReference type="PANTHER" id="PTHR13678">
    <property type="entry name" value="VACUOLAR PROTEIN SORTING-ASSOCIATED PROTEIN 37"/>
    <property type="match status" value="1"/>
</dbReference>
<name>A0A9P6NKT3_9BASI</name>
<dbReference type="InterPro" id="IPR029012">
    <property type="entry name" value="Helix_hairpin_bin_sf"/>
</dbReference>
<sequence length="218" mass="25214">MNSEERPSNETTITPAPPYLPQTSHSNHQTNENQSGRPSSRHPSVYQSINDPLSRDFPEIAEMSKEDLQDLLQDEDYFRAVFIGLPQVKELMENQQELIAANEAIAHKNLSLKDRLEQVREETAKAFNHTHSLITTFGELSKEQAELYQPFGEQAIRSRLLTALHESDRLTESLASEFAEEGSMEEDLFVKQYRESRTIFHRRALIAERWSEGKIRWD</sequence>
<keyword evidence="5 6" id="KW-0653">Protein transport</keyword>
<keyword evidence="10" id="KW-1185">Reference proteome</keyword>
<evidence type="ECO:0000256" key="1">
    <source>
        <dbReference type="ARBA" id="ARBA00004177"/>
    </source>
</evidence>
<dbReference type="EMBL" id="MU167243">
    <property type="protein sequence ID" value="KAG0147823.1"/>
    <property type="molecule type" value="Genomic_DNA"/>
</dbReference>
<dbReference type="Pfam" id="PF07200">
    <property type="entry name" value="Mod_r"/>
    <property type="match status" value="1"/>
</dbReference>
<dbReference type="AlphaFoldDB" id="A0A9P6NKT3"/>
<dbReference type="Proteomes" id="UP000886653">
    <property type="component" value="Unassembled WGS sequence"/>
</dbReference>
<dbReference type="OrthoDB" id="10260857at2759"/>
<comment type="subcellular location">
    <subcellularLocation>
        <location evidence="1">Endosome</location>
    </subcellularLocation>
</comment>
<dbReference type="InterPro" id="IPR009851">
    <property type="entry name" value="Mod_r"/>
</dbReference>
<evidence type="ECO:0000256" key="4">
    <source>
        <dbReference type="ARBA" id="ARBA00022753"/>
    </source>
</evidence>
<protein>
    <recommendedName>
        <fullName evidence="8">VPS37 C-terminal domain-containing protein</fullName>
    </recommendedName>
</protein>
<comment type="caution">
    <text evidence="9">The sequence shown here is derived from an EMBL/GenBank/DDBJ whole genome shotgun (WGS) entry which is preliminary data.</text>
</comment>
<evidence type="ECO:0000259" key="8">
    <source>
        <dbReference type="PROSITE" id="PS51314"/>
    </source>
</evidence>
<organism evidence="9 10">
    <name type="scientific">Cronartium quercuum f. sp. fusiforme G11</name>
    <dbReference type="NCBI Taxonomy" id="708437"/>
    <lineage>
        <taxon>Eukaryota</taxon>
        <taxon>Fungi</taxon>
        <taxon>Dikarya</taxon>
        <taxon>Basidiomycota</taxon>
        <taxon>Pucciniomycotina</taxon>
        <taxon>Pucciniomycetes</taxon>
        <taxon>Pucciniales</taxon>
        <taxon>Coleosporiaceae</taxon>
        <taxon>Cronartium</taxon>
    </lineage>
</organism>
<evidence type="ECO:0000313" key="9">
    <source>
        <dbReference type="EMBL" id="KAG0147823.1"/>
    </source>
</evidence>
<feature type="compositionally biased region" description="Polar residues" evidence="7">
    <location>
        <begin position="21"/>
        <end position="51"/>
    </location>
</feature>
<evidence type="ECO:0000256" key="5">
    <source>
        <dbReference type="ARBA" id="ARBA00022927"/>
    </source>
</evidence>
<dbReference type="PANTHER" id="PTHR13678:SF2">
    <property type="entry name" value="VACUOLAR PROTEIN SORTING-ASSOCIATED PROTEIN 37A"/>
    <property type="match status" value="1"/>
</dbReference>
<dbReference type="GO" id="GO:0043162">
    <property type="term" value="P:ubiquitin-dependent protein catabolic process via the multivesicular body sorting pathway"/>
    <property type="evidence" value="ECO:0007669"/>
    <property type="project" value="TreeGrafter"/>
</dbReference>
<dbReference type="GO" id="GO:0006612">
    <property type="term" value="P:protein targeting to membrane"/>
    <property type="evidence" value="ECO:0007669"/>
    <property type="project" value="TreeGrafter"/>
</dbReference>
<evidence type="ECO:0000256" key="3">
    <source>
        <dbReference type="ARBA" id="ARBA00022448"/>
    </source>
</evidence>
<feature type="region of interest" description="Disordered" evidence="7">
    <location>
        <begin position="1"/>
        <end position="52"/>
    </location>
</feature>
<dbReference type="InterPro" id="IPR037202">
    <property type="entry name" value="ESCRT_assembly_dom"/>
</dbReference>
<keyword evidence="3 6" id="KW-0813">Transport</keyword>
<dbReference type="GO" id="GO:0006623">
    <property type="term" value="P:protein targeting to vacuole"/>
    <property type="evidence" value="ECO:0007669"/>
    <property type="project" value="TreeGrafter"/>
</dbReference>
<dbReference type="Gene3D" id="1.10.287.660">
    <property type="entry name" value="Helix hairpin bin"/>
    <property type="match status" value="1"/>
</dbReference>
<keyword evidence="4" id="KW-0967">Endosome</keyword>
<dbReference type="PROSITE" id="PS51314">
    <property type="entry name" value="VPS37_C"/>
    <property type="match status" value="1"/>
</dbReference>
<gene>
    <name evidence="9" type="ORF">CROQUDRAFT_90957</name>
</gene>
<evidence type="ECO:0000256" key="2">
    <source>
        <dbReference type="ARBA" id="ARBA00007617"/>
    </source>
</evidence>
<accession>A0A9P6NKT3</accession>
<evidence type="ECO:0000313" key="10">
    <source>
        <dbReference type="Proteomes" id="UP000886653"/>
    </source>
</evidence>
<feature type="domain" description="VPS37 C-terminal" evidence="8">
    <location>
        <begin position="134"/>
        <end position="218"/>
    </location>
</feature>
<dbReference type="SUPFAM" id="SSF140111">
    <property type="entry name" value="Endosomal sorting complex assembly domain"/>
    <property type="match status" value="1"/>
</dbReference>
<dbReference type="GO" id="GO:0000813">
    <property type="term" value="C:ESCRT I complex"/>
    <property type="evidence" value="ECO:0007669"/>
    <property type="project" value="TreeGrafter"/>
</dbReference>
<proteinExistence type="inferred from homology"/>
<reference evidence="9" key="1">
    <citation type="submission" date="2013-11" db="EMBL/GenBank/DDBJ databases">
        <title>Genome sequence of the fusiform rust pathogen reveals effectors for host alternation and coevolution with pine.</title>
        <authorList>
            <consortium name="DOE Joint Genome Institute"/>
            <person name="Smith K."/>
            <person name="Pendleton A."/>
            <person name="Kubisiak T."/>
            <person name="Anderson C."/>
            <person name="Salamov A."/>
            <person name="Aerts A."/>
            <person name="Riley R."/>
            <person name="Clum A."/>
            <person name="Lindquist E."/>
            <person name="Ence D."/>
            <person name="Campbell M."/>
            <person name="Kronenberg Z."/>
            <person name="Feau N."/>
            <person name="Dhillon B."/>
            <person name="Hamelin R."/>
            <person name="Burleigh J."/>
            <person name="Smith J."/>
            <person name="Yandell M."/>
            <person name="Nelson C."/>
            <person name="Grigoriev I."/>
            <person name="Davis J."/>
        </authorList>
    </citation>
    <scope>NUCLEOTIDE SEQUENCE</scope>
    <source>
        <strain evidence="9">G11</strain>
    </source>
</reference>